<evidence type="ECO:0000313" key="3">
    <source>
        <dbReference type="EMBL" id="MWV68528.1"/>
    </source>
</evidence>
<proteinExistence type="predicted"/>
<evidence type="ECO:0000256" key="1">
    <source>
        <dbReference type="SAM" id="MobiDB-lite"/>
    </source>
</evidence>
<organism evidence="4 5">
    <name type="scientific">Helicobacter saguini</name>
    <dbReference type="NCBI Taxonomy" id="1548018"/>
    <lineage>
        <taxon>Bacteria</taxon>
        <taxon>Pseudomonadati</taxon>
        <taxon>Campylobacterota</taxon>
        <taxon>Epsilonproteobacteria</taxon>
        <taxon>Campylobacterales</taxon>
        <taxon>Helicobacteraceae</taxon>
        <taxon>Helicobacter</taxon>
    </lineage>
</organism>
<dbReference type="RefSeq" id="WP_034570735.1">
    <property type="nucleotide sequence ID" value="NZ_JRMP02000001.1"/>
</dbReference>
<reference evidence="4" key="3">
    <citation type="submission" date="2018-04" db="EMBL/GenBank/DDBJ databases">
        <authorList>
            <person name="Sheh A."/>
            <person name="Shen Z."/>
            <person name="Mannion A.J."/>
            <person name="Fox J.G."/>
        </authorList>
    </citation>
    <scope>NUCLEOTIDE SEQUENCE</scope>
    <source>
        <strain evidence="4">MIT 97-6194</strain>
    </source>
</reference>
<keyword evidence="5" id="KW-1185">Reference proteome</keyword>
<evidence type="ECO:0000256" key="2">
    <source>
        <dbReference type="SAM" id="SignalP"/>
    </source>
</evidence>
<sequence>MRIFRFSLIVFFISLQLKAADIIVPLHDEAFDNENNVLDSEDLDSIFNAIKNLFGGDKKDSIESNVKDSKNIESTPLKDSIESKSQDSKIDSKNIESKMPLKDTNIESKTQKKDSIESKLQDSHTQTQDKTKQDSIESKTHLEDSKDSIESKSPKEKDSRKKDSKKPHHIESKPHKKDSKKHHEIESKKKDSNKTESKNDQNDRDRSISLHYINGYMRHSHFNILLNGAALEYNSLLLNKPHLDIVLTYQLNFSHASLNPDRLSSNNWADSNNGTNNGSESIGGLNTESTLNKSLIFGTFATLDVLFNQSQKGFHAASFDFGYSVGFGGRSSGANGTLIESRGASQFDEHSLLLNAEYGYGFVYGIYTILPYIRVESYIFFPNLRARSNFKRHTDGGMNAILGVKNVWDSKWAEFGLEFGVLSDLNLSGDSIGILGNGALVYDSDGMSNGVFGQLSLGILRYKHFHLLASTNIGYMLSYFELNIQSDLSLMWRF</sequence>
<feature type="region of interest" description="Disordered" evidence="1">
    <location>
        <begin position="65"/>
        <end position="203"/>
    </location>
</feature>
<dbReference type="STRING" id="1548018.LS64_03600"/>
<reference evidence="4 5" key="1">
    <citation type="journal article" date="2014" name="Genome Announc.">
        <title>Draft genome sequences of eight enterohepatic helicobacter species isolated from both laboratory and wild rodents.</title>
        <authorList>
            <person name="Sheh A."/>
            <person name="Shen Z."/>
            <person name="Fox J.G."/>
        </authorList>
    </citation>
    <scope>NUCLEOTIDE SEQUENCE [LARGE SCALE GENOMIC DNA]</scope>
    <source>
        <strain evidence="4 5">MIT 97-6194</strain>
    </source>
</reference>
<feature type="compositionally biased region" description="Basic residues" evidence="1">
    <location>
        <begin position="162"/>
        <end position="180"/>
    </location>
</feature>
<comment type="caution">
    <text evidence="4">The sequence shown here is derived from an EMBL/GenBank/DDBJ whole genome shotgun (WGS) entry which is preliminary data.</text>
</comment>
<name>A0A347VQU8_9HELI</name>
<dbReference type="EMBL" id="JRMP02000001">
    <property type="protein sequence ID" value="TLD95930.1"/>
    <property type="molecule type" value="Genomic_DNA"/>
</dbReference>
<feature type="signal peptide" evidence="2">
    <location>
        <begin position="1"/>
        <end position="19"/>
    </location>
</feature>
<feature type="chain" id="PRO_5036063084" description="Autotransporter domain-containing protein" evidence="2">
    <location>
        <begin position="20"/>
        <end position="494"/>
    </location>
</feature>
<keyword evidence="2" id="KW-0732">Signal</keyword>
<evidence type="ECO:0000313" key="6">
    <source>
        <dbReference type="Proteomes" id="UP000477070"/>
    </source>
</evidence>
<evidence type="ECO:0008006" key="7">
    <source>
        <dbReference type="Google" id="ProtNLM"/>
    </source>
</evidence>
<dbReference type="AlphaFoldDB" id="A0A347VQU8"/>
<dbReference type="Proteomes" id="UP000477070">
    <property type="component" value="Unassembled WGS sequence"/>
</dbReference>
<reference evidence="4 5" key="2">
    <citation type="journal article" date="2016" name="Infect. Immun.">
        <title>Helicobacter saguini, a Novel Helicobacter Isolated from Cotton-Top Tamarins with Ulcerative Colitis, Has Proinflammatory Properties and Induces Typhlocolitis and Dysplasia in Gnotobiotic IL-10-/- Mice.</title>
        <authorList>
            <person name="Shen Z."/>
            <person name="Mannion A."/>
            <person name="Whary M.T."/>
            <person name="Muthupalani S."/>
            <person name="Sheh A."/>
            <person name="Feng Y."/>
            <person name="Gong G."/>
            <person name="Vandamme P."/>
            <person name="Holcombe H.R."/>
            <person name="Paster B.J."/>
            <person name="Fox J.G."/>
        </authorList>
    </citation>
    <scope>NUCLEOTIDE SEQUENCE [LARGE SCALE GENOMIC DNA]</scope>
    <source>
        <strain evidence="4 5">MIT 97-6194</strain>
    </source>
</reference>
<evidence type="ECO:0000313" key="5">
    <source>
        <dbReference type="Proteomes" id="UP000029714"/>
    </source>
</evidence>
<evidence type="ECO:0000313" key="4">
    <source>
        <dbReference type="EMBL" id="TLD95930.1"/>
    </source>
</evidence>
<gene>
    <name evidence="3" type="ORF">DCO61_00390</name>
    <name evidence="4" type="ORF">LS64_000775</name>
</gene>
<protein>
    <recommendedName>
        <fullName evidence="7">Autotransporter domain-containing protein</fullName>
    </recommendedName>
</protein>
<dbReference type="EMBL" id="QBIU01000001">
    <property type="protein sequence ID" value="MWV68528.1"/>
    <property type="molecule type" value="Genomic_DNA"/>
</dbReference>
<dbReference type="OrthoDB" id="5322504at2"/>
<accession>A0A347VQU8</accession>
<dbReference type="Proteomes" id="UP000029714">
    <property type="component" value="Unassembled WGS sequence"/>
</dbReference>
<feature type="compositionally biased region" description="Basic and acidic residues" evidence="1">
    <location>
        <begin position="181"/>
        <end position="203"/>
    </location>
</feature>
<feature type="compositionally biased region" description="Basic and acidic residues" evidence="1">
    <location>
        <begin position="79"/>
        <end position="161"/>
    </location>
</feature>
<reference evidence="3 6" key="4">
    <citation type="submission" date="2019-12" db="EMBL/GenBank/DDBJ databases">
        <title>Multi-Generational Helicobacter saguini Isolates.</title>
        <authorList>
            <person name="Mannion A."/>
            <person name="Shen Z."/>
            <person name="Fox J.G."/>
        </authorList>
    </citation>
    <scope>NUCLEOTIDE SEQUENCE [LARGE SCALE GENOMIC DNA]</scope>
    <source>
        <strain evidence="3">16-048</strain>
        <strain evidence="6">16-048 (F4)</strain>
    </source>
</reference>